<protein>
    <submittedName>
        <fullName evidence="1">Uncharacterized protein</fullName>
    </submittedName>
</protein>
<dbReference type="AlphaFoldDB" id="A0A6C0HKD6"/>
<sequence length="108" mass="12537">MASTEVTLDEGHRLPTDKTLQNAAKLSIVEDRPIMMDYWTSSLEKTVMIGVRNDEKKMLIKNEEEYTSYIEKIFRINGKDFIILTENSIYIVDKDIPTKKISFNTDTD</sequence>
<organism evidence="1">
    <name type="scientific">viral metagenome</name>
    <dbReference type="NCBI Taxonomy" id="1070528"/>
    <lineage>
        <taxon>unclassified sequences</taxon>
        <taxon>metagenomes</taxon>
        <taxon>organismal metagenomes</taxon>
    </lineage>
</organism>
<proteinExistence type="predicted"/>
<reference evidence="1" key="1">
    <citation type="journal article" date="2020" name="Nature">
        <title>Giant virus diversity and host interactions through global metagenomics.</title>
        <authorList>
            <person name="Schulz F."/>
            <person name="Roux S."/>
            <person name="Paez-Espino D."/>
            <person name="Jungbluth S."/>
            <person name="Walsh D.A."/>
            <person name="Denef V.J."/>
            <person name="McMahon K.D."/>
            <person name="Konstantinidis K.T."/>
            <person name="Eloe-Fadrosh E.A."/>
            <person name="Kyrpides N.C."/>
            <person name="Woyke T."/>
        </authorList>
    </citation>
    <scope>NUCLEOTIDE SEQUENCE</scope>
    <source>
        <strain evidence="1">GVMAG-M-3300023184-120</strain>
    </source>
</reference>
<evidence type="ECO:0000313" key="1">
    <source>
        <dbReference type="EMBL" id="QHT80576.1"/>
    </source>
</evidence>
<accession>A0A6C0HKD6</accession>
<name>A0A6C0HKD6_9ZZZZ</name>
<dbReference type="EMBL" id="MN739973">
    <property type="protein sequence ID" value="QHT80576.1"/>
    <property type="molecule type" value="Genomic_DNA"/>
</dbReference>